<keyword evidence="2" id="KW-0507">mRNA processing</keyword>
<name>F6TBF9_CIOIN</name>
<organism evidence="8 9">
    <name type="scientific">Ciona intestinalis</name>
    <name type="common">Transparent sea squirt</name>
    <name type="synonym">Ascidia intestinalis</name>
    <dbReference type="NCBI Taxonomy" id="7719"/>
    <lineage>
        <taxon>Eukaryota</taxon>
        <taxon>Metazoa</taxon>
        <taxon>Chordata</taxon>
        <taxon>Tunicata</taxon>
        <taxon>Ascidiacea</taxon>
        <taxon>Phlebobranchia</taxon>
        <taxon>Cionidae</taxon>
        <taxon>Ciona</taxon>
    </lineage>
</organism>
<evidence type="ECO:0000256" key="3">
    <source>
        <dbReference type="ARBA" id="ARBA00023187"/>
    </source>
</evidence>
<dbReference type="AlphaFoldDB" id="F6TBF9"/>
<dbReference type="InParanoid" id="F6TBF9"/>
<dbReference type="InterPro" id="IPR010541">
    <property type="entry name" value="Prp3_C"/>
</dbReference>
<feature type="region of interest" description="Disordered" evidence="5">
    <location>
        <begin position="33"/>
        <end position="54"/>
    </location>
</feature>
<evidence type="ECO:0000256" key="5">
    <source>
        <dbReference type="SAM" id="MobiDB-lite"/>
    </source>
</evidence>
<sequence length="407" mass="47057">MGRTIDATGQLLNIPSRVPTLKANIRAKKREEFRQKLHEKPPSDETSGGINFFDNRVKQETASRPRRNFKFHEKGRFVKIAQKIRTKAQLEKLQGEISHAAKRTGIQQASKLALIAPKVGPECDVDAIPNVEWWDAYIDNRDNHQVESVEIAYDAITNLIEHPAQLNAPGSGRRAPVLTTYLTKKERKKMRRMNRREALKDEQEKVRLGLAPAPEPKVKLSNLMRVLGTDAVQDPTKVEKHVRMQMAKRQRAHEQANAARKLTDVQKREKKIKKLKEDTSDVVHVTMYRIRNLRDPSKKFKVEMNSKQGCTILHPDINIVVVEGGPKSQRKFRRLMMSRIKWEEDKKEADGSEEAANIKWCELVWEGETKKKNFGEMTFKQCTTDSQAREFFKKHGVEHYWDLSHSE</sequence>
<dbReference type="STRING" id="7719.ENSCINP00000006800"/>
<reference evidence="9" key="1">
    <citation type="journal article" date="2002" name="Science">
        <title>The draft genome of Ciona intestinalis: insights into chordate and vertebrate origins.</title>
        <authorList>
            <person name="Dehal P."/>
            <person name="Satou Y."/>
            <person name="Campbell R.K."/>
            <person name="Chapman J."/>
            <person name="Degnan B."/>
            <person name="De Tomaso A."/>
            <person name="Davidson B."/>
            <person name="Di Gregorio A."/>
            <person name="Gelpke M."/>
            <person name="Goodstein D.M."/>
            <person name="Harafuji N."/>
            <person name="Hastings K.E."/>
            <person name="Ho I."/>
            <person name="Hotta K."/>
            <person name="Huang W."/>
            <person name="Kawashima T."/>
            <person name="Lemaire P."/>
            <person name="Martinez D."/>
            <person name="Meinertzhagen I.A."/>
            <person name="Necula S."/>
            <person name="Nonaka M."/>
            <person name="Putnam N."/>
            <person name="Rash S."/>
            <person name="Saiga H."/>
            <person name="Satake M."/>
            <person name="Terry A."/>
            <person name="Yamada L."/>
            <person name="Wang H.G."/>
            <person name="Awazu S."/>
            <person name="Azumi K."/>
            <person name="Boore J."/>
            <person name="Branno M."/>
            <person name="Chin-Bow S."/>
            <person name="DeSantis R."/>
            <person name="Doyle S."/>
            <person name="Francino P."/>
            <person name="Keys D.N."/>
            <person name="Haga S."/>
            <person name="Hayashi H."/>
            <person name="Hino K."/>
            <person name="Imai K.S."/>
            <person name="Inaba K."/>
            <person name="Kano S."/>
            <person name="Kobayashi K."/>
            <person name="Kobayashi M."/>
            <person name="Lee B.I."/>
            <person name="Makabe K.W."/>
            <person name="Manohar C."/>
            <person name="Matassi G."/>
            <person name="Medina M."/>
            <person name="Mochizuki Y."/>
            <person name="Mount S."/>
            <person name="Morishita T."/>
            <person name="Miura S."/>
            <person name="Nakayama A."/>
            <person name="Nishizaka S."/>
            <person name="Nomoto H."/>
            <person name="Ohta F."/>
            <person name="Oishi K."/>
            <person name="Rigoutsos I."/>
            <person name="Sano M."/>
            <person name="Sasaki A."/>
            <person name="Sasakura Y."/>
            <person name="Shoguchi E."/>
            <person name="Shin-i T."/>
            <person name="Spagnuolo A."/>
            <person name="Stainier D."/>
            <person name="Suzuki M.M."/>
            <person name="Tassy O."/>
            <person name="Takatori N."/>
            <person name="Tokuoka M."/>
            <person name="Yagi K."/>
            <person name="Yoshizaki F."/>
            <person name="Wada S."/>
            <person name="Zhang C."/>
            <person name="Hyatt P.D."/>
            <person name="Larimer F."/>
            <person name="Detter C."/>
            <person name="Doggett N."/>
            <person name="Glavina T."/>
            <person name="Hawkins T."/>
            <person name="Richardson P."/>
            <person name="Lucas S."/>
            <person name="Kohara Y."/>
            <person name="Levine M."/>
            <person name="Satoh N."/>
            <person name="Rokhsar D.S."/>
        </authorList>
    </citation>
    <scope>NUCLEOTIDE SEQUENCE [LARGE SCALE GENOMIC DNA]</scope>
</reference>
<dbReference type="Pfam" id="PF08572">
    <property type="entry name" value="PRP3"/>
    <property type="match status" value="1"/>
</dbReference>
<dbReference type="PANTHER" id="PTHR14212">
    <property type="entry name" value="U4/U6-ASSOCIATED RNA SPLICING FACTOR-RELATED"/>
    <property type="match status" value="1"/>
</dbReference>
<evidence type="ECO:0000313" key="8">
    <source>
        <dbReference type="Ensembl" id="ENSCINP00000006800.3"/>
    </source>
</evidence>
<keyword evidence="4" id="KW-0539">Nucleus</keyword>
<dbReference type="FunCoup" id="F6TBF9">
    <property type="interactions" value="924"/>
</dbReference>
<evidence type="ECO:0000256" key="2">
    <source>
        <dbReference type="ARBA" id="ARBA00022664"/>
    </source>
</evidence>
<reference evidence="8" key="3">
    <citation type="submission" date="2025-09" db="UniProtKB">
        <authorList>
            <consortium name="Ensembl"/>
        </authorList>
    </citation>
    <scope>IDENTIFICATION</scope>
</reference>
<dbReference type="GeneTree" id="ENSGT00390000011497"/>
<evidence type="ECO:0000256" key="4">
    <source>
        <dbReference type="ARBA" id="ARBA00023242"/>
    </source>
</evidence>
<evidence type="ECO:0000259" key="6">
    <source>
        <dbReference type="Pfam" id="PF06544"/>
    </source>
</evidence>
<dbReference type="HOGENOM" id="CLU_015750_2_0_1"/>
<dbReference type="GO" id="GO:0046540">
    <property type="term" value="C:U4/U6 x U5 tri-snRNP complex"/>
    <property type="evidence" value="ECO:0000318"/>
    <property type="project" value="GO_Central"/>
</dbReference>
<keyword evidence="3" id="KW-0508">mRNA splicing</keyword>
<dbReference type="InterPro" id="IPR027104">
    <property type="entry name" value="Prp3"/>
</dbReference>
<dbReference type="Pfam" id="PF06544">
    <property type="entry name" value="Prp3_C"/>
    <property type="match status" value="1"/>
</dbReference>
<feature type="compositionally biased region" description="Basic and acidic residues" evidence="5">
    <location>
        <begin position="33"/>
        <end position="43"/>
    </location>
</feature>
<feature type="domain" description="Small nuclear ribonucleoprotein Prp3 C-terminal" evidence="6">
    <location>
        <begin position="287"/>
        <end position="403"/>
    </location>
</feature>
<evidence type="ECO:0000313" key="9">
    <source>
        <dbReference type="Proteomes" id="UP000008144"/>
    </source>
</evidence>
<accession>F6TBF9</accession>
<protein>
    <submittedName>
        <fullName evidence="8">Uncharacterized protein</fullName>
    </submittedName>
</protein>
<evidence type="ECO:0000259" key="7">
    <source>
        <dbReference type="Pfam" id="PF08572"/>
    </source>
</evidence>
<dbReference type="InterPro" id="IPR013881">
    <property type="entry name" value="Pre-mRNA_splic_Prp3_dom"/>
</dbReference>
<feature type="domain" description="Pre-mRNA-splicing factor 3" evidence="7">
    <location>
        <begin position="51"/>
        <end position="263"/>
    </location>
</feature>
<comment type="subcellular location">
    <subcellularLocation>
        <location evidence="1">Nucleus</location>
    </subcellularLocation>
</comment>
<dbReference type="Ensembl" id="ENSCINT00000006800.3">
    <property type="protein sequence ID" value="ENSCINP00000006800.3"/>
    <property type="gene ID" value="ENSCING00000003312.3"/>
</dbReference>
<dbReference type="GO" id="GO:0000398">
    <property type="term" value="P:mRNA splicing, via spliceosome"/>
    <property type="evidence" value="ECO:0000318"/>
    <property type="project" value="GO_Central"/>
</dbReference>
<dbReference type="OMA" id="CVMHPRF"/>
<proteinExistence type="predicted"/>
<keyword evidence="9" id="KW-1185">Reference proteome</keyword>
<dbReference type="PANTHER" id="PTHR14212:SF0">
    <property type="entry name" value="U4_U6 SMALL NUCLEAR RIBONUCLEOPROTEIN PRP3"/>
    <property type="match status" value="1"/>
</dbReference>
<dbReference type="Proteomes" id="UP000008144">
    <property type="component" value="Unassembled WGS sequence"/>
</dbReference>
<dbReference type="CDD" id="cd24162">
    <property type="entry name" value="Prp3_C"/>
    <property type="match status" value="1"/>
</dbReference>
<evidence type="ECO:0000256" key="1">
    <source>
        <dbReference type="ARBA" id="ARBA00004123"/>
    </source>
</evidence>
<reference evidence="8" key="2">
    <citation type="submission" date="2025-08" db="UniProtKB">
        <authorList>
            <consortium name="Ensembl"/>
        </authorList>
    </citation>
    <scope>IDENTIFICATION</scope>
</reference>